<proteinExistence type="predicted"/>
<dbReference type="Proteomes" id="UP000095765">
    <property type="component" value="Unassembled WGS sequence"/>
</dbReference>
<dbReference type="Gene3D" id="2.30.130.30">
    <property type="entry name" value="Hypothetical protein"/>
    <property type="match status" value="1"/>
</dbReference>
<evidence type="ECO:0000313" key="2">
    <source>
        <dbReference type="Proteomes" id="UP000095765"/>
    </source>
</evidence>
<evidence type="ECO:0000313" key="1">
    <source>
        <dbReference type="EMBL" id="CUQ18666.1"/>
    </source>
</evidence>
<dbReference type="RefSeq" id="WP_055246048.1">
    <property type="nucleotide sequence ID" value="NZ_CABIWA010000024.1"/>
</dbReference>
<gene>
    <name evidence="1" type="ORF">ERS852551_03460</name>
</gene>
<reference evidence="1 2" key="1">
    <citation type="submission" date="2015-09" db="EMBL/GenBank/DDBJ databases">
        <authorList>
            <consortium name="Pathogen Informatics"/>
        </authorList>
    </citation>
    <scope>NUCLEOTIDE SEQUENCE [LARGE SCALE GENOMIC DNA]</scope>
    <source>
        <strain evidence="1 2">2789STDY5834939</strain>
    </source>
</reference>
<name>A0A174UBC1_9FIRM</name>
<dbReference type="CDD" id="cd06554">
    <property type="entry name" value="ASCH_ASC-1_like"/>
    <property type="match status" value="1"/>
</dbReference>
<dbReference type="SUPFAM" id="SSF88697">
    <property type="entry name" value="PUA domain-like"/>
    <property type="match status" value="1"/>
</dbReference>
<dbReference type="OrthoDB" id="359066at2"/>
<protein>
    <submittedName>
        <fullName evidence="1">Uncharacterized protein</fullName>
    </submittedName>
</protein>
<dbReference type="InterPro" id="IPR015947">
    <property type="entry name" value="PUA-like_sf"/>
</dbReference>
<dbReference type="AlphaFoldDB" id="A0A174UBC1"/>
<dbReference type="EMBL" id="CZBE01000034">
    <property type="protein sequence ID" value="CUQ18666.1"/>
    <property type="molecule type" value="Genomic_DNA"/>
</dbReference>
<sequence>MKAFTIYQPYAYAIVAGLKGYETRPRRTHIRGRVAVHAAKLDLWKSGILEAGIVPKIEKILSEHQRLGNRAAHLDYGAVIGTIEIVDCVPVEALIGKLSERERLLGDYTPGRYAWILKNPVLFPCPILARGKQGWWEWGEKEATTNEM</sequence>
<accession>A0A174UBC1</accession>
<organism evidence="1 2">
    <name type="scientific">Anaerotruncus colihominis</name>
    <dbReference type="NCBI Taxonomy" id="169435"/>
    <lineage>
        <taxon>Bacteria</taxon>
        <taxon>Bacillati</taxon>
        <taxon>Bacillota</taxon>
        <taxon>Clostridia</taxon>
        <taxon>Eubacteriales</taxon>
        <taxon>Oscillospiraceae</taxon>
        <taxon>Anaerotruncus</taxon>
    </lineage>
</organism>